<feature type="transmembrane region" description="Helical" evidence="5">
    <location>
        <begin position="42"/>
        <end position="60"/>
    </location>
</feature>
<dbReference type="EMBL" id="FSRU01000001">
    <property type="protein sequence ID" value="SIO41842.1"/>
    <property type="molecule type" value="Genomic_DNA"/>
</dbReference>
<comment type="subcellular location">
    <subcellularLocation>
        <location evidence="1">Membrane</location>
        <topology evidence="1">Multi-pass membrane protein</topology>
    </subcellularLocation>
</comment>
<organism evidence="7 8">
    <name type="scientific">Paraburkholderia phenazinium</name>
    <dbReference type="NCBI Taxonomy" id="60549"/>
    <lineage>
        <taxon>Bacteria</taxon>
        <taxon>Pseudomonadati</taxon>
        <taxon>Pseudomonadota</taxon>
        <taxon>Betaproteobacteria</taxon>
        <taxon>Burkholderiales</taxon>
        <taxon>Burkholderiaceae</taxon>
        <taxon>Paraburkholderia</taxon>
    </lineage>
</organism>
<proteinExistence type="predicted"/>
<dbReference type="InterPro" id="IPR036259">
    <property type="entry name" value="MFS_trans_sf"/>
</dbReference>
<keyword evidence="3 5" id="KW-1133">Transmembrane helix</keyword>
<dbReference type="InterPro" id="IPR001958">
    <property type="entry name" value="Tet-R_TetA/multi-R_MdtG-like"/>
</dbReference>
<dbReference type="PRINTS" id="PR01035">
    <property type="entry name" value="TCRTETA"/>
</dbReference>
<keyword evidence="2 5" id="KW-0812">Transmembrane</keyword>
<evidence type="ECO:0000256" key="3">
    <source>
        <dbReference type="ARBA" id="ARBA00022989"/>
    </source>
</evidence>
<evidence type="ECO:0000256" key="5">
    <source>
        <dbReference type="SAM" id="Phobius"/>
    </source>
</evidence>
<evidence type="ECO:0000256" key="1">
    <source>
        <dbReference type="ARBA" id="ARBA00004141"/>
    </source>
</evidence>
<dbReference type="InterPro" id="IPR011701">
    <property type="entry name" value="MFS"/>
</dbReference>
<dbReference type="InterPro" id="IPR052714">
    <property type="entry name" value="MFS_Exporter"/>
</dbReference>
<evidence type="ECO:0000313" key="8">
    <source>
        <dbReference type="Proteomes" id="UP000185151"/>
    </source>
</evidence>
<dbReference type="SUPFAM" id="SSF103473">
    <property type="entry name" value="MFS general substrate transporter"/>
    <property type="match status" value="1"/>
</dbReference>
<feature type="transmembrane region" description="Helical" evidence="5">
    <location>
        <begin position="332"/>
        <end position="354"/>
    </location>
</feature>
<dbReference type="NCBIfam" id="NF003477">
    <property type="entry name" value="PRK05122.1"/>
    <property type="match status" value="1"/>
</dbReference>
<protein>
    <submittedName>
        <fullName evidence="7">Predicted arabinose efflux permease, MFS family</fullName>
    </submittedName>
</protein>
<accession>A0A1N6JBV6</accession>
<evidence type="ECO:0000256" key="4">
    <source>
        <dbReference type="ARBA" id="ARBA00023136"/>
    </source>
</evidence>
<gene>
    <name evidence="7" type="ORF">SAMN05444165_3003</name>
</gene>
<dbReference type="PANTHER" id="PTHR23531:SF1">
    <property type="entry name" value="QUINOLENE RESISTANCE PROTEIN NORA"/>
    <property type="match status" value="1"/>
</dbReference>
<feature type="transmembrane region" description="Helical" evidence="5">
    <location>
        <begin position="242"/>
        <end position="264"/>
    </location>
</feature>
<feature type="transmembrane region" description="Helical" evidence="5">
    <location>
        <begin position="171"/>
        <end position="192"/>
    </location>
</feature>
<feature type="transmembrane region" description="Helical" evidence="5">
    <location>
        <begin position="80"/>
        <end position="100"/>
    </location>
</feature>
<dbReference type="Gene3D" id="1.20.1250.20">
    <property type="entry name" value="MFS general substrate transporter like domains"/>
    <property type="match status" value="1"/>
</dbReference>
<keyword evidence="4 5" id="KW-0472">Membrane</keyword>
<dbReference type="PANTHER" id="PTHR23531">
    <property type="entry name" value="QUINOLENE RESISTANCE PROTEIN NORA"/>
    <property type="match status" value="1"/>
</dbReference>
<feature type="transmembrane region" description="Helical" evidence="5">
    <location>
        <begin position="106"/>
        <end position="132"/>
    </location>
</feature>
<feature type="transmembrane region" description="Helical" evidence="5">
    <location>
        <begin position="299"/>
        <end position="320"/>
    </location>
</feature>
<dbReference type="GO" id="GO:0016020">
    <property type="term" value="C:membrane"/>
    <property type="evidence" value="ECO:0007669"/>
    <property type="project" value="UniProtKB-SubCell"/>
</dbReference>
<dbReference type="AlphaFoldDB" id="A0A1N6JBV6"/>
<dbReference type="GO" id="GO:0022857">
    <property type="term" value="F:transmembrane transporter activity"/>
    <property type="evidence" value="ECO:0007669"/>
    <property type="project" value="InterPro"/>
</dbReference>
<feature type="transmembrane region" description="Helical" evidence="5">
    <location>
        <begin position="360"/>
        <end position="382"/>
    </location>
</feature>
<evidence type="ECO:0000259" key="6">
    <source>
        <dbReference type="PROSITE" id="PS50850"/>
    </source>
</evidence>
<evidence type="ECO:0000313" key="7">
    <source>
        <dbReference type="EMBL" id="SIO41842.1"/>
    </source>
</evidence>
<dbReference type="RefSeq" id="WP_074296342.1">
    <property type="nucleotide sequence ID" value="NZ_FSRU01000001.1"/>
</dbReference>
<dbReference type="PROSITE" id="PS50850">
    <property type="entry name" value="MFS"/>
    <property type="match status" value="1"/>
</dbReference>
<evidence type="ECO:0000256" key="2">
    <source>
        <dbReference type="ARBA" id="ARBA00022692"/>
    </source>
</evidence>
<dbReference type="OrthoDB" id="322544at2"/>
<reference evidence="7 8" key="1">
    <citation type="submission" date="2016-11" db="EMBL/GenBank/DDBJ databases">
        <authorList>
            <person name="Jaros S."/>
            <person name="Januszkiewicz K."/>
            <person name="Wedrychowicz H."/>
        </authorList>
    </citation>
    <scope>NUCLEOTIDE SEQUENCE [LARGE SCALE GENOMIC DNA]</scope>
    <source>
        <strain evidence="7 8">GAS95</strain>
    </source>
</reference>
<feature type="transmembrane region" description="Helical" evidence="5">
    <location>
        <begin position="144"/>
        <end position="165"/>
    </location>
</feature>
<feature type="transmembrane region" description="Helical" evidence="5">
    <location>
        <begin position="12"/>
        <end position="36"/>
    </location>
</feature>
<sequence>MLKEAHVVRQLVPFSAVAFLGFLAVGLPLPVLSLYVHERLGFGTLVVGGVIGLQSLATLLTRQYAGRLSDTRGPKLTSLVGLLFASLAGLFYLLAAVLVQHPGESLALLCLGRLLLGLAESLFITALAAWSIGRVGSEYAGRAMAWSGIAMYAALAVGAPLGLAIYRAAGFGAVAACAVLAPLLGAAAASTWQAFAVERIAQRTSFLRVLRMIWVPGLGMALASSGVGTISAFLPLRYSMAAWPHAGFALAAFGAAYIVMRLVLGGLPDRLGGYQTGLASLFAETIGLGLIGWANDPLIALAGATITGLGYSLVFPSLGVEAMRRVPGENRGLAIGAYLACFDLGLAIAGPGAGAVARSYGIPCAFAAATATALSALLLICVDWRWLRKSGPIGGRI</sequence>
<feature type="domain" description="Major facilitator superfamily (MFS) profile" evidence="6">
    <location>
        <begin position="209"/>
        <end position="397"/>
    </location>
</feature>
<name>A0A1N6JBV6_9BURK</name>
<dbReference type="InterPro" id="IPR020846">
    <property type="entry name" value="MFS_dom"/>
</dbReference>
<keyword evidence="8" id="KW-1185">Reference proteome</keyword>
<dbReference type="Proteomes" id="UP000185151">
    <property type="component" value="Unassembled WGS sequence"/>
</dbReference>
<feature type="transmembrane region" description="Helical" evidence="5">
    <location>
        <begin position="213"/>
        <end position="236"/>
    </location>
</feature>
<dbReference type="Pfam" id="PF07690">
    <property type="entry name" value="MFS_1"/>
    <property type="match status" value="1"/>
</dbReference>
<dbReference type="NCBIfam" id="NF009048">
    <property type="entry name" value="PRK12382.1"/>
    <property type="match status" value="1"/>
</dbReference>